<sequence length="126" mass="14110">MTQRPSYQSPHSHPYIPGGNGATWYVNQNQFLRQIRNFVLDMTKMPPKTDDAGQPLSPTGIHNILFKMPMNNRNGTSVGMFSENGPGGFVSDLEIQGGAIGWRVGTQQYTARNLKFRHCEQAVQMI</sequence>
<dbReference type="EMBL" id="JANBVN010000189">
    <property type="protein sequence ID" value="KAJ9134068.1"/>
    <property type="molecule type" value="Genomic_DNA"/>
</dbReference>
<evidence type="ECO:0000313" key="3">
    <source>
        <dbReference type="Proteomes" id="UP001174691"/>
    </source>
</evidence>
<name>A0AA38VBX4_9PEZI</name>
<dbReference type="InterPro" id="IPR012334">
    <property type="entry name" value="Pectin_lyas_fold"/>
</dbReference>
<dbReference type="Gene3D" id="2.160.20.10">
    <property type="entry name" value="Single-stranded right-handed beta-helix, Pectin lyase-like"/>
    <property type="match status" value="1"/>
</dbReference>
<accession>A0AA38VBX4</accession>
<proteinExistence type="predicted"/>
<dbReference type="Pfam" id="PF12708">
    <property type="entry name" value="Pect-lyase_RHGA_epim"/>
    <property type="match status" value="1"/>
</dbReference>
<dbReference type="AlphaFoldDB" id="A0AA38VBX4"/>
<organism evidence="2 3">
    <name type="scientific">Coniochaeta hoffmannii</name>
    <dbReference type="NCBI Taxonomy" id="91930"/>
    <lineage>
        <taxon>Eukaryota</taxon>
        <taxon>Fungi</taxon>
        <taxon>Dikarya</taxon>
        <taxon>Ascomycota</taxon>
        <taxon>Pezizomycotina</taxon>
        <taxon>Sordariomycetes</taxon>
        <taxon>Sordariomycetidae</taxon>
        <taxon>Coniochaetales</taxon>
        <taxon>Coniochaetaceae</taxon>
        <taxon>Coniochaeta</taxon>
    </lineage>
</organism>
<evidence type="ECO:0000313" key="2">
    <source>
        <dbReference type="EMBL" id="KAJ9134068.1"/>
    </source>
</evidence>
<reference evidence="2" key="1">
    <citation type="submission" date="2022-07" db="EMBL/GenBank/DDBJ databases">
        <title>Fungi with potential for degradation of polypropylene.</title>
        <authorList>
            <person name="Gostincar C."/>
        </authorList>
    </citation>
    <scope>NUCLEOTIDE SEQUENCE</scope>
    <source>
        <strain evidence="2">EXF-13287</strain>
    </source>
</reference>
<evidence type="ECO:0000259" key="1">
    <source>
        <dbReference type="Pfam" id="PF12708"/>
    </source>
</evidence>
<dbReference type="Proteomes" id="UP001174691">
    <property type="component" value="Unassembled WGS sequence"/>
</dbReference>
<comment type="caution">
    <text evidence="2">The sequence shown here is derived from an EMBL/GenBank/DDBJ whole genome shotgun (WGS) entry which is preliminary data.</text>
</comment>
<feature type="domain" description="Rhamnogalacturonase A/B/Epimerase-like pectate lyase" evidence="1">
    <location>
        <begin position="13"/>
        <end position="125"/>
    </location>
</feature>
<dbReference type="SUPFAM" id="SSF51126">
    <property type="entry name" value="Pectin lyase-like"/>
    <property type="match status" value="1"/>
</dbReference>
<keyword evidence="3" id="KW-1185">Reference proteome</keyword>
<dbReference type="InterPro" id="IPR011050">
    <property type="entry name" value="Pectin_lyase_fold/virulence"/>
</dbReference>
<gene>
    <name evidence="2" type="ORF">NKR19_g8797</name>
</gene>
<dbReference type="InterPro" id="IPR024535">
    <property type="entry name" value="RHGA/B-epi-like_pectate_lyase"/>
</dbReference>
<protein>
    <recommendedName>
        <fullName evidence="1">Rhamnogalacturonase A/B/Epimerase-like pectate lyase domain-containing protein</fullName>
    </recommendedName>
</protein>